<proteinExistence type="predicted"/>
<dbReference type="InterPro" id="IPR001455">
    <property type="entry name" value="TusA-like"/>
</dbReference>
<name>A0A6J6URE8_9ZZZZ</name>
<feature type="domain" description="UPF0033" evidence="1">
    <location>
        <begin position="13"/>
        <end position="37"/>
    </location>
</feature>
<organism evidence="2">
    <name type="scientific">freshwater metagenome</name>
    <dbReference type="NCBI Taxonomy" id="449393"/>
    <lineage>
        <taxon>unclassified sequences</taxon>
        <taxon>metagenomes</taxon>
        <taxon>ecological metagenomes</taxon>
    </lineage>
</organism>
<dbReference type="PANTHER" id="PTHR33279">
    <property type="entry name" value="SULFUR CARRIER PROTEIN YEDF-RELATED"/>
    <property type="match status" value="1"/>
</dbReference>
<gene>
    <name evidence="2" type="ORF">UFOPK2761_02699</name>
</gene>
<dbReference type="PROSITE" id="PS01148">
    <property type="entry name" value="UPF0033"/>
    <property type="match status" value="1"/>
</dbReference>
<sequence length="83" mass="9019">MTGDEQEPVALELDCRGMLCPLPVIELGRRHVEVPVGAVVAVVTEDPAARTDVPAWCRMRGQEYLGEDSAADGVARYLVRRVG</sequence>
<dbReference type="PANTHER" id="PTHR33279:SF2">
    <property type="entry name" value="SULFUR CARRIER PROTEIN TUSA"/>
    <property type="match status" value="1"/>
</dbReference>
<dbReference type="AlphaFoldDB" id="A0A6J6URE8"/>
<dbReference type="Gene3D" id="3.30.110.40">
    <property type="entry name" value="TusA-like domain"/>
    <property type="match status" value="1"/>
</dbReference>
<dbReference type="Pfam" id="PF01206">
    <property type="entry name" value="TusA"/>
    <property type="match status" value="1"/>
</dbReference>
<dbReference type="SUPFAM" id="SSF64307">
    <property type="entry name" value="SirA-like"/>
    <property type="match status" value="1"/>
</dbReference>
<reference evidence="2" key="1">
    <citation type="submission" date="2020-05" db="EMBL/GenBank/DDBJ databases">
        <authorList>
            <person name="Chiriac C."/>
            <person name="Salcher M."/>
            <person name="Ghai R."/>
            <person name="Kavagutti S V."/>
        </authorList>
    </citation>
    <scope>NUCLEOTIDE SEQUENCE</scope>
</reference>
<evidence type="ECO:0000259" key="1">
    <source>
        <dbReference type="PROSITE" id="PS01148"/>
    </source>
</evidence>
<dbReference type="InterPro" id="IPR036868">
    <property type="entry name" value="TusA-like_sf"/>
</dbReference>
<accession>A0A6J6URE8</accession>
<evidence type="ECO:0000313" key="2">
    <source>
        <dbReference type="EMBL" id="CAB4761775.1"/>
    </source>
</evidence>
<dbReference type="CDD" id="cd00291">
    <property type="entry name" value="SirA_YedF_YeeD"/>
    <property type="match status" value="1"/>
</dbReference>
<protein>
    <submittedName>
        <fullName evidence="2">Unannotated protein</fullName>
    </submittedName>
</protein>
<dbReference type="EMBL" id="CAEZYQ010000025">
    <property type="protein sequence ID" value="CAB4761775.1"/>
    <property type="molecule type" value="Genomic_DNA"/>
</dbReference>